<dbReference type="AlphaFoldDB" id="A0A7D5EEV7"/>
<dbReference type="OrthoDB" id="326898at2157"/>
<dbReference type="GeneID" id="55821347"/>
<dbReference type="RefSeq" id="WP_176965010.1">
    <property type="nucleotide sequence ID" value="NZ_CP058215.1"/>
</dbReference>
<sequence length="336" mass="38774">MPGDFVAGYTEETEKVVDAIRKSGIEPVNIAIFSEPFAGKTTFLNHIYARFRGRAARISISHSDDISYLKEHLKGIRENILFIDDCHLLYDRKVDGFEELKDLLDFIGESTEKIFITSWNIFSWNYLNKTHHIEKHFPCRIELPEFEVEQIRSVLLAPYISGDILFESGEKNGIEHVLEFKSYTLNLKRMDKKINIPYPNFHYNLLKEKLSFKKKATPDEVAFTKIKENSSGNILLSKIIWEKSLQGSTIRVTDIYSPSYEVKLEYDTLFIGFLILSMGNISKKRLGSTIGDEIDITRSLSLLLEHKIIRIKDGICSIRPEAMHHIGSLARNRRLL</sequence>
<keyword evidence="2" id="KW-1185">Reference proteome</keyword>
<evidence type="ECO:0000313" key="2">
    <source>
        <dbReference type="Proteomes" id="UP000509594"/>
    </source>
</evidence>
<dbReference type="KEGG" id="mzi:HWN40_06690"/>
<protein>
    <recommendedName>
        <fullName evidence="3">ATP-binding protein</fullName>
    </recommendedName>
</protein>
<reference evidence="1 2" key="1">
    <citation type="submission" date="2020-06" db="EMBL/GenBank/DDBJ databases">
        <title>Methanolobus halotolerans sp. nov., isolated from a saline lake Tus in Siberia.</title>
        <authorList>
            <person name="Shen Y."/>
            <person name="Chen S.-C."/>
            <person name="Lai M.-C."/>
            <person name="Huang H.-H."/>
            <person name="Chiu H.-H."/>
            <person name="Tang S.-L."/>
            <person name="Rogozin D.Y."/>
            <person name="Degermendzhy A.G."/>
        </authorList>
    </citation>
    <scope>NUCLEOTIDE SEQUENCE [LARGE SCALE GENOMIC DNA]</scope>
    <source>
        <strain evidence="1 2">DSM 21339</strain>
    </source>
</reference>
<dbReference type="EMBL" id="CP058215">
    <property type="protein sequence ID" value="QLC49954.1"/>
    <property type="molecule type" value="Genomic_DNA"/>
</dbReference>
<evidence type="ECO:0000313" key="1">
    <source>
        <dbReference type="EMBL" id="QLC49954.1"/>
    </source>
</evidence>
<proteinExistence type="predicted"/>
<organism evidence="1 2">
    <name type="scientific">Methanolobus zinderi</name>
    <dbReference type="NCBI Taxonomy" id="536044"/>
    <lineage>
        <taxon>Archaea</taxon>
        <taxon>Methanobacteriati</taxon>
        <taxon>Methanobacteriota</taxon>
        <taxon>Stenosarchaea group</taxon>
        <taxon>Methanomicrobia</taxon>
        <taxon>Methanosarcinales</taxon>
        <taxon>Methanosarcinaceae</taxon>
        <taxon>Methanolobus</taxon>
    </lineage>
</organism>
<name>A0A7D5EEV7_9EURY</name>
<accession>A0A7D5EEV7</accession>
<evidence type="ECO:0008006" key="3">
    <source>
        <dbReference type="Google" id="ProtNLM"/>
    </source>
</evidence>
<dbReference type="InterPro" id="IPR027417">
    <property type="entry name" value="P-loop_NTPase"/>
</dbReference>
<dbReference type="SUPFAM" id="SSF52540">
    <property type="entry name" value="P-loop containing nucleoside triphosphate hydrolases"/>
    <property type="match status" value="1"/>
</dbReference>
<gene>
    <name evidence="1" type="ORF">HWN40_06690</name>
</gene>
<dbReference type="Proteomes" id="UP000509594">
    <property type="component" value="Chromosome"/>
</dbReference>